<dbReference type="PROSITE" id="PS50928">
    <property type="entry name" value="ABC_TM1"/>
    <property type="match status" value="1"/>
</dbReference>
<evidence type="ECO:0000256" key="5">
    <source>
        <dbReference type="ARBA" id="ARBA00022692"/>
    </source>
</evidence>
<evidence type="ECO:0000313" key="11">
    <source>
        <dbReference type="Proteomes" id="UP000320314"/>
    </source>
</evidence>
<keyword evidence="2 8" id="KW-0813">Transport</keyword>
<dbReference type="OrthoDB" id="5622164at2"/>
<keyword evidence="7 8" id="KW-0472">Membrane</keyword>
<accession>A0A506UA95</accession>
<keyword evidence="4" id="KW-0997">Cell inner membrane</keyword>
<gene>
    <name evidence="10" type="ORF">FJU11_06045</name>
</gene>
<feature type="transmembrane region" description="Helical" evidence="8">
    <location>
        <begin position="55"/>
        <end position="79"/>
    </location>
</feature>
<feature type="transmembrane region" description="Helical" evidence="8">
    <location>
        <begin position="91"/>
        <end position="112"/>
    </location>
</feature>
<comment type="similarity">
    <text evidence="8">Belongs to the binding-protein-dependent transport system permease family.</text>
</comment>
<feature type="transmembrane region" description="Helical" evidence="8">
    <location>
        <begin position="132"/>
        <end position="150"/>
    </location>
</feature>
<dbReference type="InterPro" id="IPR000515">
    <property type="entry name" value="MetI-like"/>
</dbReference>
<evidence type="ECO:0000256" key="4">
    <source>
        <dbReference type="ARBA" id="ARBA00022519"/>
    </source>
</evidence>
<dbReference type="PANTHER" id="PTHR43357">
    <property type="entry name" value="INNER MEMBRANE ABC TRANSPORTER PERMEASE PROTEIN YDCV"/>
    <property type="match status" value="1"/>
</dbReference>
<evidence type="ECO:0000256" key="2">
    <source>
        <dbReference type="ARBA" id="ARBA00022448"/>
    </source>
</evidence>
<dbReference type="CDD" id="cd06261">
    <property type="entry name" value="TM_PBP2"/>
    <property type="match status" value="1"/>
</dbReference>
<proteinExistence type="inferred from homology"/>
<dbReference type="AlphaFoldDB" id="A0A506UA95"/>
<organism evidence="10 11">
    <name type="scientific">Pararhizobium mangrovi</name>
    <dbReference type="NCBI Taxonomy" id="2590452"/>
    <lineage>
        <taxon>Bacteria</taxon>
        <taxon>Pseudomonadati</taxon>
        <taxon>Pseudomonadota</taxon>
        <taxon>Alphaproteobacteria</taxon>
        <taxon>Hyphomicrobiales</taxon>
        <taxon>Rhizobiaceae</taxon>
        <taxon>Rhizobium/Agrobacterium group</taxon>
        <taxon>Pararhizobium</taxon>
    </lineage>
</organism>
<evidence type="ECO:0000256" key="8">
    <source>
        <dbReference type="RuleBase" id="RU363032"/>
    </source>
</evidence>
<feature type="transmembrane region" description="Helical" evidence="8">
    <location>
        <begin position="187"/>
        <end position="210"/>
    </location>
</feature>
<comment type="subcellular location">
    <subcellularLocation>
        <location evidence="1">Cell inner membrane</location>
        <topology evidence="1">Multi-pass membrane protein</topology>
    </subcellularLocation>
    <subcellularLocation>
        <location evidence="8">Cell membrane</location>
        <topology evidence="8">Multi-pass membrane protein</topology>
    </subcellularLocation>
</comment>
<dbReference type="Pfam" id="PF00528">
    <property type="entry name" value="BPD_transp_1"/>
    <property type="match status" value="1"/>
</dbReference>
<evidence type="ECO:0000256" key="3">
    <source>
        <dbReference type="ARBA" id="ARBA00022475"/>
    </source>
</evidence>
<comment type="caution">
    <text evidence="10">The sequence shown here is derived from an EMBL/GenBank/DDBJ whole genome shotgun (WGS) entry which is preliminary data.</text>
</comment>
<dbReference type="GO" id="GO:0055085">
    <property type="term" value="P:transmembrane transport"/>
    <property type="evidence" value="ECO:0007669"/>
    <property type="project" value="InterPro"/>
</dbReference>
<dbReference type="PANTHER" id="PTHR43357:SF4">
    <property type="entry name" value="INNER MEMBRANE ABC TRANSPORTER PERMEASE PROTEIN YDCV"/>
    <property type="match status" value="1"/>
</dbReference>
<keyword evidence="5 8" id="KW-0812">Transmembrane</keyword>
<feature type="domain" description="ABC transmembrane type-1" evidence="9">
    <location>
        <begin position="56"/>
        <end position="251"/>
    </location>
</feature>
<keyword evidence="6 8" id="KW-1133">Transmembrane helix</keyword>
<protein>
    <submittedName>
        <fullName evidence="10">ABC transporter permease</fullName>
    </submittedName>
</protein>
<evidence type="ECO:0000259" key="9">
    <source>
        <dbReference type="PROSITE" id="PS50928"/>
    </source>
</evidence>
<evidence type="ECO:0000256" key="1">
    <source>
        <dbReference type="ARBA" id="ARBA00004429"/>
    </source>
</evidence>
<evidence type="ECO:0000313" key="10">
    <source>
        <dbReference type="EMBL" id="TPW30286.1"/>
    </source>
</evidence>
<dbReference type="InterPro" id="IPR035906">
    <property type="entry name" value="MetI-like_sf"/>
</dbReference>
<feature type="transmembrane region" description="Helical" evidence="8">
    <location>
        <begin position="230"/>
        <end position="252"/>
    </location>
</feature>
<dbReference type="EMBL" id="VHLH01000007">
    <property type="protein sequence ID" value="TPW30286.1"/>
    <property type="molecule type" value="Genomic_DNA"/>
</dbReference>
<dbReference type="SUPFAM" id="SSF161098">
    <property type="entry name" value="MetI-like"/>
    <property type="match status" value="1"/>
</dbReference>
<dbReference type="RefSeq" id="WP_141166137.1">
    <property type="nucleotide sequence ID" value="NZ_VHLH01000007.1"/>
</dbReference>
<dbReference type="GO" id="GO:0005886">
    <property type="term" value="C:plasma membrane"/>
    <property type="evidence" value="ECO:0007669"/>
    <property type="project" value="UniProtKB-SubCell"/>
</dbReference>
<name>A0A506UA95_9HYPH</name>
<dbReference type="Gene3D" id="1.10.3720.10">
    <property type="entry name" value="MetI-like"/>
    <property type="match status" value="1"/>
</dbReference>
<keyword evidence="3" id="KW-1003">Cell membrane</keyword>
<sequence>MKRSRINATAIVVVAALFFVLPLVATLLFSLSMKRGVWSLEAYRVVFADSRFVDALTYSLVVAIVTILLGALLVVPSAYWVRLRFPRLRPLFEFLSLLPLVIPPIVLVFGYIRFYNSSSILPLTASETGTNVLLVLGYVALSLPYMYRAVDTGMAAVDIRTLTEAAESLGAGRRTILMSVIFPNVRASVLSGAFITFAIVMGEFVFASLLNRDTFGPYLALIGQNRAYEPSALAFMAFLFTWTCMGMMQLFARRRPRRRRNRRPFASPSERPVA</sequence>
<reference evidence="10 11" key="1">
    <citation type="submission" date="2019-06" db="EMBL/GenBank/DDBJ databases">
        <authorList>
            <person name="Li M."/>
        </authorList>
    </citation>
    <scope>NUCLEOTIDE SEQUENCE [LARGE SCALE GENOMIC DNA]</scope>
    <source>
        <strain evidence="10 11">BGMRC6574</strain>
    </source>
</reference>
<dbReference type="Proteomes" id="UP000320314">
    <property type="component" value="Unassembled WGS sequence"/>
</dbReference>
<evidence type="ECO:0000256" key="6">
    <source>
        <dbReference type="ARBA" id="ARBA00022989"/>
    </source>
</evidence>
<keyword evidence="11" id="KW-1185">Reference proteome</keyword>
<evidence type="ECO:0000256" key="7">
    <source>
        <dbReference type="ARBA" id="ARBA00023136"/>
    </source>
</evidence>